<organism evidence="1 2">
    <name type="scientific">Pirellulimonas nuda</name>
    <dbReference type="NCBI Taxonomy" id="2528009"/>
    <lineage>
        <taxon>Bacteria</taxon>
        <taxon>Pseudomonadati</taxon>
        <taxon>Planctomycetota</taxon>
        <taxon>Planctomycetia</taxon>
        <taxon>Pirellulales</taxon>
        <taxon>Lacipirellulaceae</taxon>
        <taxon>Pirellulimonas</taxon>
    </lineage>
</organism>
<dbReference type="KEGG" id="pnd:Pla175_10040"/>
<name>A0A518D830_9BACT</name>
<protein>
    <recommendedName>
        <fullName evidence="3">Dockerin domain-containing protein</fullName>
    </recommendedName>
</protein>
<reference evidence="1 2" key="1">
    <citation type="submission" date="2019-02" db="EMBL/GenBank/DDBJ databases">
        <title>Deep-cultivation of Planctomycetes and their phenomic and genomic characterization uncovers novel biology.</title>
        <authorList>
            <person name="Wiegand S."/>
            <person name="Jogler M."/>
            <person name="Boedeker C."/>
            <person name="Pinto D."/>
            <person name="Vollmers J."/>
            <person name="Rivas-Marin E."/>
            <person name="Kohn T."/>
            <person name="Peeters S.H."/>
            <person name="Heuer A."/>
            <person name="Rast P."/>
            <person name="Oberbeckmann S."/>
            <person name="Bunk B."/>
            <person name="Jeske O."/>
            <person name="Meyerdierks A."/>
            <person name="Storesund J.E."/>
            <person name="Kallscheuer N."/>
            <person name="Luecker S."/>
            <person name="Lage O.M."/>
            <person name="Pohl T."/>
            <person name="Merkel B.J."/>
            <person name="Hornburger P."/>
            <person name="Mueller R.-W."/>
            <person name="Bruemmer F."/>
            <person name="Labrenz M."/>
            <person name="Spormann A.M."/>
            <person name="Op den Camp H."/>
            <person name="Overmann J."/>
            <person name="Amann R."/>
            <person name="Jetten M.S.M."/>
            <person name="Mascher T."/>
            <person name="Medema M.H."/>
            <person name="Devos D.P."/>
            <person name="Kaster A.-K."/>
            <person name="Ovreas L."/>
            <person name="Rohde M."/>
            <person name="Galperin M.Y."/>
            <person name="Jogler C."/>
        </authorList>
    </citation>
    <scope>NUCLEOTIDE SEQUENCE [LARGE SCALE GENOMIC DNA]</scope>
    <source>
        <strain evidence="1 2">Pla175</strain>
    </source>
</reference>
<dbReference type="AlphaFoldDB" id="A0A518D830"/>
<dbReference type="InterPro" id="IPR018247">
    <property type="entry name" value="EF_Hand_1_Ca_BS"/>
</dbReference>
<dbReference type="RefSeq" id="WP_145281712.1">
    <property type="nucleotide sequence ID" value="NZ_CP036291.1"/>
</dbReference>
<dbReference type="Proteomes" id="UP000317429">
    <property type="component" value="Chromosome"/>
</dbReference>
<gene>
    <name evidence="1" type="ORF">Pla175_10040</name>
</gene>
<keyword evidence="2" id="KW-1185">Reference proteome</keyword>
<dbReference type="GO" id="GO:0000272">
    <property type="term" value="P:polysaccharide catabolic process"/>
    <property type="evidence" value="ECO:0007669"/>
    <property type="project" value="InterPro"/>
</dbReference>
<dbReference type="Pfam" id="PF00404">
    <property type="entry name" value="Dockerin_1"/>
    <property type="match status" value="2"/>
</dbReference>
<evidence type="ECO:0008006" key="3">
    <source>
        <dbReference type="Google" id="ProtNLM"/>
    </source>
</evidence>
<accession>A0A518D830</accession>
<proteinExistence type="predicted"/>
<evidence type="ECO:0000313" key="1">
    <source>
        <dbReference type="EMBL" id="QDU87639.1"/>
    </source>
</evidence>
<dbReference type="PROSITE" id="PS00018">
    <property type="entry name" value="EF_HAND_1"/>
    <property type="match status" value="1"/>
</dbReference>
<sequence length="618" mass="66111">MSIFAPILTSASCGGPFRGFYMGLVVPWLLSISADSASAIQLYYHLDDPGSLTTAEKEDPVRYERLLGNPEFIGNDVSLFSSAPFYGANPSQFRPHINSYATWDLSGVGRKYAGSGPLGNPEGNHATMITESWFLTSTHRSSNLLGNPIRFYRDNTASSEWWEGTVREVGAVGSSTDVSIAQVLGSNDEPPPEWVRRYPVMKRNIASWDKFLDPTIVLVGTATFGDLLDTWVGLNRVDDVVGARTGNYTGPGIAFSMTEDGEFGHDEAVTIGGDSSGATFAYSPAGLALLGIHSQAGMDAGMDADVSAMSSDLEAAFISKPGESVRFVTDLRGDMNADFSVTVSDLQIVASNIGQPHPTGGVYTYFEGDFNGDGMVSVSDLQVIAASLNQGPLTLPADFNKDFRVDRDDVAELGNHWNQSVAPGTAGDANRDGVVNQLDVFLADMHSSIDVFELPTPPSGAPVLPGDWVYSGSVNHLDLGVLTAHYMDGIQYDPGTNGDLTGDGFVRIADLQAFAGILGDPERVRIQFDVNFDGKVTAEDLDSFAVNWESSVSGGYSDGDFDLSGYVDNNDFILYAQWWGYGTGSSIVPPGSAVPEPSGFAVLVMVCFGATLVKRLRR</sequence>
<evidence type="ECO:0000313" key="2">
    <source>
        <dbReference type="Proteomes" id="UP000317429"/>
    </source>
</evidence>
<dbReference type="GO" id="GO:0004553">
    <property type="term" value="F:hydrolase activity, hydrolyzing O-glycosyl compounds"/>
    <property type="evidence" value="ECO:0007669"/>
    <property type="project" value="InterPro"/>
</dbReference>
<dbReference type="EMBL" id="CP036291">
    <property type="protein sequence ID" value="QDU87639.1"/>
    <property type="molecule type" value="Genomic_DNA"/>
</dbReference>
<dbReference type="SUPFAM" id="SSF63446">
    <property type="entry name" value="Type I dockerin domain"/>
    <property type="match status" value="1"/>
</dbReference>
<dbReference type="InterPro" id="IPR002105">
    <property type="entry name" value="Dockerin_1_rpt"/>
</dbReference>
<dbReference type="InterPro" id="IPR036439">
    <property type="entry name" value="Dockerin_dom_sf"/>
</dbReference>
<dbReference type="Gene3D" id="1.10.1330.10">
    <property type="entry name" value="Dockerin domain"/>
    <property type="match status" value="2"/>
</dbReference>
<dbReference type="OrthoDB" id="304370at2"/>